<dbReference type="GO" id="GO:0047874">
    <property type="term" value="F:dolichyldiphosphatase activity"/>
    <property type="evidence" value="ECO:0007669"/>
    <property type="project" value="UniProtKB-EC"/>
</dbReference>
<organism evidence="20 21">
    <name type="scientific">Alternaria burnsii</name>
    <dbReference type="NCBI Taxonomy" id="1187904"/>
    <lineage>
        <taxon>Eukaryota</taxon>
        <taxon>Fungi</taxon>
        <taxon>Dikarya</taxon>
        <taxon>Ascomycota</taxon>
        <taxon>Pezizomycotina</taxon>
        <taxon>Dothideomycetes</taxon>
        <taxon>Pleosporomycetidae</taxon>
        <taxon>Pleosporales</taxon>
        <taxon>Pleosporineae</taxon>
        <taxon>Pleosporaceae</taxon>
        <taxon>Alternaria</taxon>
        <taxon>Alternaria sect. Alternaria</taxon>
    </lineage>
</organism>
<dbReference type="GO" id="GO:0005886">
    <property type="term" value="C:plasma membrane"/>
    <property type="evidence" value="ECO:0007669"/>
    <property type="project" value="TreeGrafter"/>
</dbReference>
<evidence type="ECO:0000256" key="18">
    <source>
        <dbReference type="SAM" id="Phobius"/>
    </source>
</evidence>
<feature type="transmembrane region" description="Helical" evidence="18">
    <location>
        <begin position="592"/>
        <end position="612"/>
    </location>
</feature>
<evidence type="ECO:0000256" key="1">
    <source>
        <dbReference type="ARBA" id="ARBA00004477"/>
    </source>
</evidence>
<dbReference type="GeneID" id="62201187"/>
<feature type="transmembrane region" description="Helical" evidence="18">
    <location>
        <begin position="22"/>
        <end position="45"/>
    </location>
</feature>
<evidence type="ECO:0000256" key="14">
    <source>
        <dbReference type="ARBA" id="ARBA00030292"/>
    </source>
</evidence>
<feature type="domain" description="Phosphatidic acid phosphatase type 2/haloperoxidase" evidence="19">
    <location>
        <begin position="52"/>
        <end position="171"/>
    </location>
</feature>
<dbReference type="InterPro" id="IPR036938">
    <property type="entry name" value="PAP2/HPO_sf"/>
</dbReference>
<feature type="transmembrane region" description="Helical" evidence="18">
    <location>
        <begin position="89"/>
        <end position="109"/>
    </location>
</feature>
<evidence type="ECO:0000256" key="13">
    <source>
        <dbReference type="ARBA" id="ARBA00024907"/>
    </source>
</evidence>
<keyword evidence="10" id="KW-0256">Endoplasmic reticulum</keyword>
<comment type="subcellular location">
    <subcellularLocation>
        <location evidence="1">Endoplasmic reticulum membrane</location>
        <topology evidence="1">Multi-pass membrane protein</topology>
    </subcellularLocation>
</comment>
<comment type="caution">
    <text evidence="20">The sequence shown here is derived from an EMBL/GenBank/DDBJ whole genome shotgun (WGS) entry which is preliminary data.</text>
</comment>
<dbReference type="GO" id="GO:0015250">
    <property type="term" value="F:water channel activity"/>
    <property type="evidence" value="ECO:0007669"/>
    <property type="project" value="TreeGrafter"/>
</dbReference>
<dbReference type="PANTHER" id="PTHR19139">
    <property type="entry name" value="AQUAPORIN TRANSPORTER"/>
    <property type="match status" value="1"/>
</dbReference>
<keyword evidence="21" id="KW-1185">Reference proteome</keyword>
<evidence type="ECO:0000256" key="5">
    <source>
        <dbReference type="ARBA" id="ARBA00012508"/>
    </source>
</evidence>
<evidence type="ECO:0000256" key="16">
    <source>
        <dbReference type="ARBA" id="ARBA00047349"/>
    </source>
</evidence>
<evidence type="ECO:0000313" key="21">
    <source>
        <dbReference type="Proteomes" id="UP000596902"/>
    </source>
</evidence>
<dbReference type="GO" id="GO:0005789">
    <property type="term" value="C:endoplasmic reticulum membrane"/>
    <property type="evidence" value="ECO:0007669"/>
    <property type="project" value="UniProtKB-SubCell"/>
</dbReference>
<sequence length="636" mass="70660">MEAPPLASLSLTHVHYNPADRISYLCAWLALVPQGLCVVYATLIWSNREIEIFLMFAGQMACEALNWVLKRYIKEERPREMHGKGYGMPSSHAQFVSFFSVTLGLFLLFRHVPHPTDTHTPFSLGGRFLLSLLALACAGAVAASRIYLSYHTPKQVVVGCAAGAIFALAWFAFTTYLRRAGWIEWALETWVLRTLRVRDLVIQEDLVDSGWARWEDRRKRQIFQVQGKKSRITSGRGPFLKPLDFFLAPAGRRQPRSNTETLSQQVPSLQGHVFSQPLLEFSIHERRSRHLVVQTICGPLTRIFLWTFFSSISSTICLTQLPVEIKTFRSQTLFLNLQSTMPRMSTYREPKPPPRRRSRSQNGNSSPLPRNESDYDVPAPEPKKHLSSLEGHIVAASGEFVGTFMFLFFAFSGQLMITNQASDRSILNGGTSSQQNIFTALVYGFSLLVNVWAFFRISGGLFNPAVTIGMVIAGQLPFIRSLFLFPAQLLACMCAGGLVECMFPGDIGVVNTSLSGGTSIAQGVFIEMFMTAELVFVVLMLAAEKSKSTFIAPIGIGLALFVAMMGGVYFTGGSLNPARSFGPAVASRTFVSYHWIYWIGPILGALLASAYYRFVKHFNYEQANPGQDSAGGHFSA</sequence>
<dbReference type="Gene3D" id="1.20.144.10">
    <property type="entry name" value="Phosphatidic acid phosphatase type 2/haloperoxidase"/>
    <property type="match status" value="1"/>
</dbReference>
<comment type="similarity">
    <text evidence="4">Belongs to the MIP/aquaporin (TC 1.A.8) family.</text>
</comment>
<dbReference type="EC" id="3.6.1.43" evidence="5"/>
<dbReference type="RefSeq" id="XP_038789287.1">
    <property type="nucleotide sequence ID" value="XM_038928009.1"/>
</dbReference>
<feature type="region of interest" description="Disordered" evidence="17">
    <location>
        <begin position="343"/>
        <end position="383"/>
    </location>
</feature>
<evidence type="ECO:0000256" key="15">
    <source>
        <dbReference type="ARBA" id="ARBA00034651"/>
    </source>
</evidence>
<evidence type="ECO:0000256" key="12">
    <source>
        <dbReference type="ARBA" id="ARBA00023136"/>
    </source>
</evidence>
<reference evidence="20" key="1">
    <citation type="submission" date="2020-01" db="EMBL/GenBank/DDBJ databases">
        <authorList>
            <person name="Feng Z.H.Z."/>
        </authorList>
    </citation>
    <scope>NUCLEOTIDE SEQUENCE</scope>
    <source>
        <strain evidence="20">CBS107.38</strain>
    </source>
</reference>
<feature type="transmembrane region" description="Helical" evidence="18">
    <location>
        <begin position="550"/>
        <end position="572"/>
    </location>
</feature>
<feature type="transmembrane region" description="Helical" evidence="18">
    <location>
        <begin position="519"/>
        <end position="543"/>
    </location>
</feature>
<dbReference type="InterPro" id="IPR023271">
    <property type="entry name" value="Aquaporin-like"/>
</dbReference>
<reference evidence="20" key="2">
    <citation type="submission" date="2020-08" db="EMBL/GenBank/DDBJ databases">
        <title>Draft Genome Sequence of Cumin Blight Pathogen Alternaria burnsii.</title>
        <authorList>
            <person name="Feng Z."/>
        </authorList>
    </citation>
    <scope>NUCLEOTIDE SEQUENCE</scope>
    <source>
        <strain evidence="20">CBS107.38</strain>
    </source>
</reference>
<accession>A0A8H7BCF2</accession>
<feature type="transmembrane region" description="Helical" evidence="18">
    <location>
        <begin position="393"/>
        <end position="417"/>
    </location>
</feature>
<dbReference type="EMBL" id="JAAABM010000003">
    <property type="protein sequence ID" value="KAF7679214.1"/>
    <property type="molecule type" value="Genomic_DNA"/>
</dbReference>
<feature type="transmembrane region" description="Helical" evidence="18">
    <location>
        <begin position="437"/>
        <end position="457"/>
    </location>
</feature>
<dbReference type="SUPFAM" id="SSF81338">
    <property type="entry name" value="Aquaporin-like"/>
    <property type="match status" value="1"/>
</dbReference>
<evidence type="ECO:0000256" key="9">
    <source>
        <dbReference type="ARBA" id="ARBA00022801"/>
    </source>
</evidence>
<keyword evidence="11 18" id="KW-1133">Transmembrane helix</keyword>
<comment type="similarity">
    <text evidence="3">Belongs to the dolichyldiphosphatase family.</text>
</comment>
<comment type="pathway">
    <text evidence="2">Protein modification; protein glycosylation.</text>
</comment>
<evidence type="ECO:0000256" key="4">
    <source>
        <dbReference type="ARBA" id="ARBA00006175"/>
    </source>
</evidence>
<gene>
    <name evidence="20" type="ORF">GT037_002962</name>
</gene>
<dbReference type="Pfam" id="PF01569">
    <property type="entry name" value="PAP2"/>
    <property type="match status" value="1"/>
</dbReference>
<protein>
    <recommendedName>
        <fullName evidence="6">Dolichyldiphosphatase 1</fullName>
        <ecNumber evidence="5">3.6.1.43</ecNumber>
    </recommendedName>
    <alternativeName>
        <fullName evidence="14">Dolichyl pyrophosphate phosphatase 1</fullName>
    </alternativeName>
</protein>
<name>A0A8H7BCF2_9PLEO</name>
<feature type="transmembrane region" description="Helical" evidence="18">
    <location>
        <begin position="129"/>
        <end position="150"/>
    </location>
</feature>
<evidence type="ECO:0000256" key="7">
    <source>
        <dbReference type="ARBA" id="ARBA00022692"/>
    </source>
</evidence>
<dbReference type="CDD" id="cd03382">
    <property type="entry name" value="PAP2_dolichyldiphosphatase"/>
    <property type="match status" value="1"/>
</dbReference>
<evidence type="ECO:0000256" key="11">
    <source>
        <dbReference type="ARBA" id="ARBA00022989"/>
    </source>
</evidence>
<evidence type="ECO:0000256" key="6">
    <source>
        <dbReference type="ARBA" id="ARBA00014821"/>
    </source>
</evidence>
<evidence type="ECO:0000256" key="2">
    <source>
        <dbReference type="ARBA" id="ARBA00004922"/>
    </source>
</evidence>
<evidence type="ECO:0000256" key="17">
    <source>
        <dbReference type="SAM" id="MobiDB-lite"/>
    </source>
</evidence>
<comment type="catalytic activity">
    <reaction evidence="16">
        <text>a di-trans,poly-cis-dolichyl diphosphate + H2O = a di-trans,poly-cis-dolichyl phosphate + phosphate + H(+)</text>
        <dbReference type="Rhea" id="RHEA:14385"/>
        <dbReference type="Rhea" id="RHEA-COMP:19498"/>
        <dbReference type="Rhea" id="RHEA-COMP:19506"/>
        <dbReference type="ChEBI" id="CHEBI:15377"/>
        <dbReference type="ChEBI" id="CHEBI:15378"/>
        <dbReference type="ChEBI" id="CHEBI:43474"/>
        <dbReference type="ChEBI" id="CHEBI:57497"/>
        <dbReference type="ChEBI" id="CHEBI:57683"/>
        <dbReference type="EC" id="3.6.1.43"/>
    </reaction>
</comment>
<dbReference type="InterPro" id="IPR039667">
    <property type="entry name" value="Dolichyldiphosphatase_PAP2"/>
</dbReference>
<evidence type="ECO:0000256" key="10">
    <source>
        <dbReference type="ARBA" id="ARBA00022824"/>
    </source>
</evidence>
<dbReference type="Pfam" id="PF00230">
    <property type="entry name" value="MIP"/>
    <property type="match status" value="1"/>
</dbReference>
<dbReference type="Gene3D" id="1.20.1080.10">
    <property type="entry name" value="Glycerol uptake facilitator protein"/>
    <property type="match status" value="1"/>
</dbReference>
<evidence type="ECO:0000256" key="3">
    <source>
        <dbReference type="ARBA" id="ARBA00005518"/>
    </source>
</evidence>
<keyword evidence="12 18" id="KW-0472">Membrane</keyword>
<keyword evidence="7 18" id="KW-0812">Transmembrane</keyword>
<evidence type="ECO:0000313" key="20">
    <source>
        <dbReference type="EMBL" id="KAF7679214.1"/>
    </source>
</evidence>
<comment type="function">
    <text evidence="13">Required for efficient N-glycosylation. Necessary for maintaining optimal levels of dolichol-linked oligosaccharides. Hydrolyzes dolichyl pyrophosphate at a very high rate and dolichyl monophosphate at a much lower rate. Does not act on phosphatidate.</text>
</comment>
<keyword evidence="9" id="KW-0378">Hydrolase</keyword>
<feature type="transmembrane region" description="Helical" evidence="18">
    <location>
        <begin position="156"/>
        <end position="177"/>
    </location>
</feature>
<dbReference type="FunFam" id="1.20.144.10:FF:000003">
    <property type="entry name" value="Dolichyldiphosphatase 1"/>
    <property type="match status" value="1"/>
</dbReference>
<dbReference type="SUPFAM" id="SSF48317">
    <property type="entry name" value="Acid phosphatase/Vanadium-dependent haloperoxidase"/>
    <property type="match status" value="1"/>
</dbReference>
<keyword evidence="8" id="KW-0677">Repeat</keyword>
<dbReference type="PANTHER" id="PTHR19139:SF283">
    <property type="entry name" value="AQUAPORIN"/>
    <property type="match status" value="1"/>
</dbReference>
<evidence type="ECO:0000256" key="8">
    <source>
        <dbReference type="ARBA" id="ARBA00022737"/>
    </source>
</evidence>
<dbReference type="Proteomes" id="UP000596902">
    <property type="component" value="Unassembled WGS sequence"/>
</dbReference>
<dbReference type="PRINTS" id="PR00783">
    <property type="entry name" value="MINTRINSICP"/>
</dbReference>
<comment type="catalytic activity">
    <reaction evidence="15">
        <text>H2O(in) = H2O(out)</text>
        <dbReference type="Rhea" id="RHEA:29667"/>
        <dbReference type="ChEBI" id="CHEBI:15377"/>
    </reaction>
</comment>
<dbReference type="InterPro" id="IPR000326">
    <property type="entry name" value="PAP2/HPO"/>
</dbReference>
<evidence type="ECO:0000259" key="19">
    <source>
        <dbReference type="SMART" id="SM00014"/>
    </source>
</evidence>
<dbReference type="InterPro" id="IPR034294">
    <property type="entry name" value="Aquaporin_transptr"/>
</dbReference>
<dbReference type="SMART" id="SM00014">
    <property type="entry name" value="acidPPc"/>
    <property type="match status" value="1"/>
</dbReference>
<proteinExistence type="inferred from homology"/>
<feature type="transmembrane region" description="Helical" evidence="18">
    <location>
        <begin position="52"/>
        <end position="69"/>
    </location>
</feature>
<dbReference type="AlphaFoldDB" id="A0A8H7BCF2"/>
<dbReference type="InterPro" id="IPR000425">
    <property type="entry name" value="MIP"/>
</dbReference>